<feature type="transmembrane region" description="Helical" evidence="6">
    <location>
        <begin position="273"/>
        <end position="290"/>
    </location>
</feature>
<feature type="domain" description="Major facilitator superfamily (MFS) profile" evidence="7">
    <location>
        <begin position="10"/>
        <end position="381"/>
    </location>
</feature>
<feature type="transmembrane region" description="Helical" evidence="6">
    <location>
        <begin position="44"/>
        <end position="64"/>
    </location>
</feature>
<dbReference type="Gene3D" id="1.20.1250.20">
    <property type="entry name" value="MFS general substrate transporter like domains"/>
    <property type="match status" value="2"/>
</dbReference>
<feature type="transmembrane region" description="Helical" evidence="6">
    <location>
        <begin position="205"/>
        <end position="224"/>
    </location>
</feature>
<evidence type="ECO:0000259" key="7">
    <source>
        <dbReference type="PROSITE" id="PS50850"/>
    </source>
</evidence>
<feature type="transmembrane region" description="Helical" evidence="6">
    <location>
        <begin position="165"/>
        <end position="185"/>
    </location>
</feature>
<feature type="transmembrane region" description="Helical" evidence="6">
    <location>
        <begin position="124"/>
        <end position="145"/>
    </location>
</feature>
<feature type="transmembrane region" description="Helical" evidence="6">
    <location>
        <begin position="97"/>
        <end position="117"/>
    </location>
</feature>
<dbReference type="OrthoDB" id="1674556at2"/>
<evidence type="ECO:0000256" key="6">
    <source>
        <dbReference type="SAM" id="Phobius"/>
    </source>
</evidence>
<evidence type="ECO:0000256" key="5">
    <source>
        <dbReference type="ARBA" id="ARBA00023136"/>
    </source>
</evidence>
<evidence type="ECO:0000256" key="2">
    <source>
        <dbReference type="ARBA" id="ARBA00022448"/>
    </source>
</evidence>
<dbReference type="GO" id="GO:0005886">
    <property type="term" value="C:plasma membrane"/>
    <property type="evidence" value="ECO:0007669"/>
    <property type="project" value="UniProtKB-SubCell"/>
</dbReference>
<dbReference type="InterPro" id="IPR011701">
    <property type="entry name" value="MFS"/>
</dbReference>
<evidence type="ECO:0000313" key="9">
    <source>
        <dbReference type="Proteomes" id="UP000242520"/>
    </source>
</evidence>
<gene>
    <name evidence="8" type="ORF">SAMN02744040_02151</name>
</gene>
<dbReference type="InterPro" id="IPR020846">
    <property type="entry name" value="MFS_dom"/>
</dbReference>
<feature type="transmembrane region" description="Helical" evidence="6">
    <location>
        <begin position="356"/>
        <end position="377"/>
    </location>
</feature>
<keyword evidence="2" id="KW-0813">Transport</keyword>
<dbReference type="PROSITE" id="PS50850">
    <property type="entry name" value="MFS"/>
    <property type="match status" value="1"/>
</dbReference>
<evidence type="ECO:0000256" key="4">
    <source>
        <dbReference type="ARBA" id="ARBA00022989"/>
    </source>
</evidence>
<dbReference type="InterPro" id="IPR051788">
    <property type="entry name" value="MFS_Transporter"/>
</dbReference>
<comment type="subcellular location">
    <subcellularLocation>
        <location evidence="1">Cell membrane</location>
        <topology evidence="1">Multi-pass membrane protein</topology>
    </subcellularLocation>
</comment>
<dbReference type="PANTHER" id="PTHR23514:SF13">
    <property type="entry name" value="INNER MEMBRANE PROTEIN YBJJ"/>
    <property type="match status" value="1"/>
</dbReference>
<evidence type="ECO:0000313" key="8">
    <source>
        <dbReference type="EMBL" id="SHH49444.1"/>
    </source>
</evidence>
<keyword evidence="9" id="KW-1185">Reference proteome</keyword>
<keyword evidence="5 6" id="KW-0472">Membrane</keyword>
<dbReference type="EMBL" id="FQXH01000033">
    <property type="protein sequence ID" value="SHH49444.1"/>
    <property type="molecule type" value="Genomic_DNA"/>
</dbReference>
<evidence type="ECO:0000256" key="1">
    <source>
        <dbReference type="ARBA" id="ARBA00004651"/>
    </source>
</evidence>
<dbReference type="RefSeq" id="WP_084602048.1">
    <property type="nucleotide sequence ID" value="NZ_FQXH01000033.1"/>
</dbReference>
<feature type="transmembrane region" description="Helical" evidence="6">
    <location>
        <begin position="329"/>
        <end position="350"/>
    </location>
</feature>
<protein>
    <submittedName>
        <fullName evidence="8">Fucose permease</fullName>
    </submittedName>
</protein>
<accession>A0A1M5TFF4</accession>
<dbReference type="Proteomes" id="UP000242520">
    <property type="component" value="Unassembled WGS sequence"/>
</dbReference>
<keyword evidence="3 6" id="KW-0812">Transmembrane</keyword>
<sequence>MEKKLKYKSTILFIFLNMLVVGFTESMKGVFVPQFKQTFNVTDSSIGFMFSIAILGYIIATYLGGILCSKLGQKKVLVMSLALITISYFFTSISKNFIMLLVFIFTSNIGAGLQAISINSISPILFIVYEAILINLTHFFYGFGVTISQSFSGMMVSRGFTFKQIYFWNAILFFIYFLFSFLIKFPEVKTEKRSFSILNVFKNKLVIFFILAQGLYVFSEIGFLNWFVNFAQYSYNFSVNRASYYSSLFFFIFTIGRLTGGFVVHKLGVKKSMMCYLSMALLFMWSGYLLNSKFIILISISGFFFSIVFPTTITIIGKVFDEDTSYTMGVILSFVSGVNMILNSIMGILSKNLSPYIAFVLIPISLTISFVFYIVIFKQINKEGRSL</sequence>
<dbReference type="PANTHER" id="PTHR23514">
    <property type="entry name" value="BYPASS OF STOP CODON PROTEIN 6"/>
    <property type="match status" value="1"/>
</dbReference>
<dbReference type="STRING" id="1123350.SAMN02744040_02151"/>
<feature type="transmembrane region" description="Helical" evidence="6">
    <location>
        <begin position="76"/>
        <end position="91"/>
    </location>
</feature>
<evidence type="ECO:0000256" key="3">
    <source>
        <dbReference type="ARBA" id="ARBA00022692"/>
    </source>
</evidence>
<reference evidence="9" key="1">
    <citation type="submission" date="2016-11" db="EMBL/GenBank/DDBJ databases">
        <authorList>
            <person name="Varghese N."/>
            <person name="Submissions S."/>
        </authorList>
    </citation>
    <scope>NUCLEOTIDE SEQUENCE [LARGE SCALE GENOMIC DNA]</scope>
    <source>
        <strain evidence="9">DSM 15285</strain>
    </source>
</reference>
<feature type="transmembrane region" description="Helical" evidence="6">
    <location>
        <begin position="296"/>
        <end position="317"/>
    </location>
</feature>
<feature type="transmembrane region" description="Helical" evidence="6">
    <location>
        <begin position="7"/>
        <end position="24"/>
    </location>
</feature>
<name>A0A1M5TFF4_9FIRM</name>
<proteinExistence type="predicted"/>
<organism evidence="8 9">
    <name type="scientific">Tepidibacter thalassicus DSM 15285</name>
    <dbReference type="NCBI Taxonomy" id="1123350"/>
    <lineage>
        <taxon>Bacteria</taxon>
        <taxon>Bacillati</taxon>
        <taxon>Bacillota</taxon>
        <taxon>Clostridia</taxon>
        <taxon>Peptostreptococcales</taxon>
        <taxon>Peptostreptococcaceae</taxon>
        <taxon>Tepidibacter</taxon>
    </lineage>
</organism>
<dbReference type="InterPro" id="IPR036259">
    <property type="entry name" value="MFS_trans_sf"/>
</dbReference>
<feature type="transmembrane region" description="Helical" evidence="6">
    <location>
        <begin position="244"/>
        <end position="264"/>
    </location>
</feature>
<dbReference type="SUPFAM" id="SSF103473">
    <property type="entry name" value="MFS general substrate transporter"/>
    <property type="match status" value="1"/>
</dbReference>
<dbReference type="GO" id="GO:0022857">
    <property type="term" value="F:transmembrane transporter activity"/>
    <property type="evidence" value="ECO:0007669"/>
    <property type="project" value="InterPro"/>
</dbReference>
<dbReference type="Pfam" id="PF07690">
    <property type="entry name" value="MFS_1"/>
    <property type="match status" value="1"/>
</dbReference>
<dbReference type="AlphaFoldDB" id="A0A1M5TFF4"/>
<keyword evidence="4 6" id="KW-1133">Transmembrane helix</keyword>